<dbReference type="EMBL" id="CP054139">
    <property type="protein sequence ID" value="QKJ32609.1"/>
    <property type="molecule type" value="Genomic_DNA"/>
</dbReference>
<dbReference type="InterPro" id="IPR036388">
    <property type="entry name" value="WH-like_DNA-bd_sf"/>
</dbReference>
<protein>
    <submittedName>
        <fullName evidence="8">RNA polymerase sigma-70 factor</fullName>
    </submittedName>
</protein>
<reference evidence="8 9" key="1">
    <citation type="submission" date="2020-05" db="EMBL/GenBank/DDBJ databases">
        <title>Mucilaginibacter mali sp. nov.</title>
        <authorList>
            <person name="Kim H.S."/>
            <person name="Lee K.C."/>
            <person name="Suh M.K."/>
            <person name="Kim J.-S."/>
            <person name="Han K.-I."/>
            <person name="Eom M.K."/>
            <person name="Shin Y.K."/>
            <person name="Lee J.-S."/>
        </authorList>
    </citation>
    <scope>NUCLEOTIDE SEQUENCE [LARGE SCALE GENOMIC DNA]</scope>
    <source>
        <strain evidence="8 9">G2-14</strain>
    </source>
</reference>
<evidence type="ECO:0000259" key="7">
    <source>
        <dbReference type="Pfam" id="PF08281"/>
    </source>
</evidence>
<keyword evidence="5" id="KW-1133">Transmembrane helix</keyword>
<dbReference type="RefSeq" id="WP_173417258.1">
    <property type="nucleotide sequence ID" value="NZ_CP054139.1"/>
</dbReference>
<keyword evidence="9" id="KW-1185">Reference proteome</keyword>
<feature type="transmembrane region" description="Helical" evidence="5">
    <location>
        <begin position="174"/>
        <end position="194"/>
    </location>
</feature>
<gene>
    <name evidence="8" type="ORF">HQ865_23540</name>
</gene>
<dbReference type="InterPro" id="IPR013324">
    <property type="entry name" value="RNA_pol_sigma_r3/r4-like"/>
</dbReference>
<keyword evidence="2" id="KW-0805">Transcription regulation</keyword>
<dbReference type="InterPro" id="IPR013249">
    <property type="entry name" value="RNA_pol_sigma70_r4_t2"/>
</dbReference>
<dbReference type="SUPFAM" id="SSF88659">
    <property type="entry name" value="Sigma3 and sigma4 domains of RNA polymerase sigma factors"/>
    <property type="match status" value="1"/>
</dbReference>
<dbReference type="Pfam" id="PF08281">
    <property type="entry name" value="Sigma70_r4_2"/>
    <property type="match status" value="1"/>
</dbReference>
<dbReference type="NCBIfam" id="TIGR02937">
    <property type="entry name" value="sigma70-ECF"/>
    <property type="match status" value="1"/>
</dbReference>
<dbReference type="GO" id="GO:0003677">
    <property type="term" value="F:DNA binding"/>
    <property type="evidence" value="ECO:0007669"/>
    <property type="project" value="InterPro"/>
</dbReference>
<proteinExistence type="inferred from homology"/>
<keyword evidence="5" id="KW-0812">Transmembrane</keyword>
<dbReference type="InterPro" id="IPR039425">
    <property type="entry name" value="RNA_pol_sigma-70-like"/>
</dbReference>
<evidence type="ECO:0000256" key="4">
    <source>
        <dbReference type="ARBA" id="ARBA00023163"/>
    </source>
</evidence>
<dbReference type="Gene3D" id="1.10.10.10">
    <property type="entry name" value="Winged helix-like DNA-binding domain superfamily/Winged helix DNA-binding domain"/>
    <property type="match status" value="1"/>
</dbReference>
<dbReference type="GO" id="GO:0016987">
    <property type="term" value="F:sigma factor activity"/>
    <property type="evidence" value="ECO:0007669"/>
    <property type="project" value="UniProtKB-KW"/>
</dbReference>
<organism evidence="8 9">
    <name type="scientific">Mucilaginibacter mali</name>
    <dbReference type="NCBI Taxonomy" id="2740462"/>
    <lineage>
        <taxon>Bacteria</taxon>
        <taxon>Pseudomonadati</taxon>
        <taxon>Bacteroidota</taxon>
        <taxon>Sphingobacteriia</taxon>
        <taxon>Sphingobacteriales</taxon>
        <taxon>Sphingobacteriaceae</taxon>
        <taxon>Mucilaginibacter</taxon>
    </lineage>
</organism>
<evidence type="ECO:0000259" key="6">
    <source>
        <dbReference type="Pfam" id="PF04542"/>
    </source>
</evidence>
<dbReference type="InterPro" id="IPR007627">
    <property type="entry name" value="RNA_pol_sigma70_r2"/>
</dbReference>
<sequence length="196" mass="22654">MNIRKYGDDQLVAALQKGEATAMTEIYDRYWRKLLAIAYNHTKDKSTSQEIVQEVMIKLWDRREDVRIDSLPNYLAMAVKYSVINYAVRERRRSEIAFKVISQADTYFDDENIYAQFLQEYISGVVETLPEKCKLVFKSSRENGKTARQIALDMDISEKTVEAHLSKALKSIRYSLRNAGVISLTVFVSLWTGYNG</sequence>
<dbReference type="PANTHER" id="PTHR43133:SF46">
    <property type="entry name" value="RNA POLYMERASE SIGMA-70 FACTOR ECF SUBFAMILY"/>
    <property type="match status" value="1"/>
</dbReference>
<feature type="domain" description="RNA polymerase sigma-70 region 2" evidence="6">
    <location>
        <begin position="26"/>
        <end position="93"/>
    </location>
</feature>
<dbReference type="InterPro" id="IPR014327">
    <property type="entry name" value="RNA_pol_sigma70_bacteroid"/>
</dbReference>
<dbReference type="AlphaFoldDB" id="A0A7D4QX03"/>
<evidence type="ECO:0000256" key="3">
    <source>
        <dbReference type="ARBA" id="ARBA00023082"/>
    </source>
</evidence>
<dbReference type="PANTHER" id="PTHR43133">
    <property type="entry name" value="RNA POLYMERASE ECF-TYPE SIGMA FACTO"/>
    <property type="match status" value="1"/>
</dbReference>
<dbReference type="InterPro" id="IPR013325">
    <property type="entry name" value="RNA_pol_sigma_r2"/>
</dbReference>
<name>A0A7D4QX03_9SPHI</name>
<dbReference type="GO" id="GO:0006352">
    <property type="term" value="P:DNA-templated transcription initiation"/>
    <property type="evidence" value="ECO:0007669"/>
    <property type="project" value="InterPro"/>
</dbReference>
<evidence type="ECO:0000256" key="2">
    <source>
        <dbReference type="ARBA" id="ARBA00023015"/>
    </source>
</evidence>
<evidence type="ECO:0000313" key="8">
    <source>
        <dbReference type="EMBL" id="QKJ32609.1"/>
    </source>
</evidence>
<dbReference type="NCBIfam" id="TIGR02985">
    <property type="entry name" value="Sig70_bacteroi1"/>
    <property type="match status" value="1"/>
</dbReference>
<dbReference type="SUPFAM" id="SSF88946">
    <property type="entry name" value="Sigma2 domain of RNA polymerase sigma factors"/>
    <property type="match status" value="1"/>
</dbReference>
<keyword evidence="3" id="KW-0731">Sigma factor</keyword>
<evidence type="ECO:0000256" key="5">
    <source>
        <dbReference type="SAM" id="Phobius"/>
    </source>
</evidence>
<evidence type="ECO:0000256" key="1">
    <source>
        <dbReference type="ARBA" id="ARBA00010641"/>
    </source>
</evidence>
<keyword evidence="5" id="KW-0472">Membrane</keyword>
<dbReference type="InterPro" id="IPR014284">
    <property type="entry name" value="RNA_pol_sigma-70_dom"/>
</dbReference>
<dbReference type="KEGG" id="mmab:HQ865_23540"/>
<comment type="similarity">
    <text evidence="1">Belongs to the sigma-70 factor family. ECF subfamily.</text>
</comment>
<evidence type="ECO:0000313" key="9">
    <source>
        <dbReference type="Proteomes" id="UP000505355"/>
    </source>
</evidence>
<dbReference type="Proteomes" id="UP000505355">
    <property type="component" value="Chromosome"/>
</dbReference>
<feature type="domain" description="RNA polymerase sigma factor 70 region 4 type 2" evidence="7">
    <location>
        <begin position="122"/>
        <end position="171"/>
    </location>
</feature>
<dbReference type="Gene3D" id="1.10.1740.10">
    <property type="match status" value="1"/>
</dbReference>
<accession>A0A7D4QX03</accession>
<dbReference type="Pfam" id="PF04542">
    <property type="entry name" value="Sigma70_r2"/>
    <property type="match status" value="1"/>
</dbReference>
<keyword evidence="4" id="KW-0804">Transcription</keyword>